<comment type="cofactor">
    <cofactor evidence="1 8">
        <name>Mg(2+)</name>
        <dbReference type="ChEBI" id="CHEBI:18420"/>
    </cofactor>
</comment>
<sequence length="141" mass="15622">MSYLLDTNVVSELRKSEARANPRVRSWVAARVPSDLYLSAITVLEIELGIARVARRDADHSERLQAWLDNELLDVFARRILPVDVSVVRFAARLHVPDPRPERDALIAATAAVNGLTVVTRNVRDFSGLGVAIVDPWGDTP</sequence>
<evidence type="ECO:0000259" key="9">
    <source>
        <dbReference type="Pfam" id="PF01850"/>
    </source>
</evidence>
<keyword evidence="4 8" id="KW-0479">Metal-binding</keyword>
<dbReference type="Pfam" id="PF01850">
    <property type="entry name" value="PIN"/>
    <property type="match status" value="1"/>
</dbReference>
<gene>
    <name evidence="8" type="primary">vapC</name>
    <name evidence="10" type="ORF">DD236_02695</name>
</gene>
<evidence type="ECO:0000256" key="3">
    <source>
        <dbReference type="ARBA" id="ARBA00022722"/>
    </source>
</evidence>
<comment type="caution">
    <text evidence="10">The sequence shown here is derived from an EMBL/GenBank/DDBJ whole genome shotgun (WGS) entry which is preliminary data.</text>
</comment>
<accession>A0A2V1K965</accession>
<dbReference type="SUPFAM" id="SSF88723">
    <property type="entry name" value="PIN domain-like"/>
    <property type="match status" value="1"/>
</dbReference>
<evidence type="ECO:0000256" key="8">
    <source>
        <dbReference type="HAMAP-Rule" id="MF_00265"/>
    </source>
</evidence>
<organism evidence="10 11">
    <name type="scientific">Ancrocorticia populi</name>
    <dbReference type="NCBI Taxonomy" id="2175228"/>
    <lineage>
        <taxon>Bacteria</taxon>
        <taxon>Bacillati</taxon>
        <taxon>Actinomycetota</taxon>
        <taxon>Actinomycetes</taxon>
        <taxon>Actinomycetales</taxon>
        <taxon>Actinomycetaceae</taxon>
        <taxon>Ancrocorticia</taxon>
    </lineage>
</organism>
<dbReference type="AlphaFoldDB" id="A0A2V1K965"/>
<dbReference type="InterPro" id="IPR050556">
    <property type="entry name" value="Type_II_TA_system_RNase"/>
</dbReference>
<dbReference type="Proteomes" id="UP000245283">
    <property type="component" value="Unassembled WGS sequence"/>
</dbReference>
<dbReference type="InterPro" id="IPR029060">
    <property type="entry name" value="PIN-like_dom_sf"/>
</dbReference>
<evidence type="ECO:0000313" key="11">
    <source>
        <dbReference type="Proteomes" id="UP000245283"/>
    </source>
</evidence>
<proteinExistence type="inferred from homology"/>
<dbReference type="EMBL" id="QETB01000001">
    <property type="protein sequence ID" value="PWF27312.1"/>
    <property type="molecule type" value="Genomic_DNA"/>
</dbReference>
<keyword evidence="6 8" id="KW-0460">Magnesium</keyword>
<dbReference type="HAMAP" id="MF_00265">
    <property type="entry name" value="VapC_Nob1"/>
    <property type="match status" value="1"/>
</dbReference>
<feature type="binding site" evidence="8">
    <location>
        <position position="6"/>
    </location>
    <ligand>
        <name>Mg(2+)</name>
        <dbReference type="ChEBI" id="CHEBI:18420"/>
    </ligand>
</feature>
<keyword evidence="8" id="KW-0800">Toxin</keyword>
<evidence type="ECO:0000256" key="6">
    <source>
        <dbReference type="ARBA" id="ARBA00022842"/>
    </source>
</evidence>
<evidence type="ECO:0000313" key="10">
    <source>
        <dbReference type="EMBL" id="PWF27312.1"/>
    </source>
</evidence>
<evidence type="ECO:0000256" key="2">
    <source>
        <dbReference type="ARBA" id="ARBA00022649"/>
    </source>
</evidence>
<keyword evidence="5 8" id="KW-0378">Hydrolase</keyword>
<evidence type="ECO:0000256" key="7">
    <source>
        <dbReference type="ARBA" id="ARBA00038093"/>
    </source>
</evidence>
<evidence type="ECO:0000256" key="5">
    <source>
        <dbReference type="ARBA" id="ARBA00022801"/>
    </source>
</evidence>
<evidence type="ECO:0000256" key="1">
    <source>
        <dbReference type="ARBA" id="ARBA00001946"/>
    </source>
</evidence>
<dbReference type="GO" id="GO:0000287">
    <property type="term" value="F:magnesium ion binding"/>
    <property type="evidence" value="ECO:0007669"/>
    <property type="project" value="UniProtKB-UniRule"/>
</dbReference>
<dbReference type="OrthoDB" id="9804823at2"/>
<feature type="binding site" evidence="8">
    <location>
        <position position="104"/>
    </location>
    <ligand>
        <name>Mg(2+)</name>
        <dbReference type="ChEBI" id="CHEBI:18420"/>
    </ligand>
</feature>
<evidence type="ECO:0000256" key="4">
    <source>
        <dbReference type="ARBA" id="ARBA00022723"/>
    </source>
</evidence>
<comment type="function">
    <text evidence="8">Toxic component of a toxin-antitoxin (TA) system. An RNase.</text>
</comment>
<keyword evidence="3 8" id="KW-0540">Nuclease</keyword>
<feature type="domain" description="PIN" evidence="9">
    <location>
        <begin position="3"/>
        <end position="124"/>
    </location>
</feature>
<comment type="similarity">
    <text evidence="7 8">Belongs to the PINc/VapC protein family.</text>
</comment>
<dbReference type="PANTHER" id="PTHR33653:SF1">
    <property type="entry name" value="RIBONUCLEASE VAPC2"/>
    <property type="match status" value="1"/>
</dbReference>
<dbReference type="InterPro" id="IPR022907">
    <property type="entry name" value="VapC_family"/>
</dbReference>
<reference evidence="11" key="1">
    <citation type="submission" date="2018-05" db="EMBL/GenBank/DDBJ databases">
        <authorList>
            <person name="Li Y."/>
        </authorList>
    </citation>
    <scope>NUCLEOTIDE SEQUENCE [LARGE SCALE GENOMIC DNA]</scope>
    <source>
        <strain evidence="11">sk1b4</strain>
    </source>
</reference>
<dbReference type="InterPro" id="IPR002716">
    <property type="entry name" value="PIN_dom"/>
</dbReference>
<name>A0A2V1K965_9ACTO</name>
<dbReference type="GO" id="GO:0004540">
    <property type="term" value="F:RNA nuclease activity"/>
    <property type="evidence" value="ECO:0007669"/>
    <property type="project" value="InterPro"/>
</dbReference>
<keyword evidence="2 8" id="KW-1277">Toxin-antitoxin system</keyword>
<dbReference type="PANTHER" id="PTHR33653">
    <property type="entry name" value="RIBONUCLEASE VAPC2"/>
    <property type="match status" value="1"/>
</dbReference>
<keyword evidence="11" id="KW-1185">Reference proteome</keyword>
<dbReference type="RefSeq" id="WP_109092812.1">
    <property type="nucleotide sequence ID" value="NZ_QETB01000001.1"/>
</dbReference>
<dbReference type="GO" id="GO:0090729">
    <property type="term" value="F:toxin activity"/>
    <property type="evidence" value="ECO:0007669"/>
    <property type="project" value="UniProtKB-KW"/>
</dbReference>
<dbReference type="CDD" id="cd18746">
    <property type="entry name" value="PIN_VapC4-5_FitB-like"/>
    <property type="match status" value="1"/>
</dbReference>
<dbReference type="Gene3D" id="3.40.50.1010">
    <property type="entry name" value="5'-nuclease"/>
    <property type="match status" value="1"/>
</dbReference>
<dbReference type="GO" id="GO:0016787">
    <property type="term" value="F:hydrolase activity"/>
    <property type="evidence" value="ECO:0007669"/>
    <property type="project" value="UniProtKB-KW"/>
</dbReference>
<dbReference type="EC" id="3.1.-.-" evidence="8"/>
<protein>
    <recommendedName>
        <fullName evidence="8">Ribonuclease VapC</fullName>
        <shortName evidence="8">RNase VapC</shortName>
        <ecNumber evidence="8">3.1.-.-</ecNumber>
    </recommendedName>
    <alternativeName>
        <fullName evidence="8">Toxin VapC</fullName>
    </alternativeName>
</protein>